<proteinExistence type="predicted"/>
<dbReference type="InterPro" id="IPR053191">
    <property type="entry name" value="DcsG_Biosynth_Enzyme"/>
</dbReference>
<reference evidence="1 2" key="1">
    <citation type="submission" date="2018-11" db="EMBL/GenBank/DDBJ databases">
        <title>Lysobacter cryohumiis sp. nov., isolated from soil in the Tianshan Mountains, Xinjiang, China.</title>
        <authorList>
            <person name="Luo Y."/>
            <person name="Sheng H."/>
        </authorList>
    </citation>
    <scope>NUCLEOTIDE SEQUENCE [LARGE SCALE GENOMIC DNA]</scope>
    <source>
        <strain evidence="1 2">ZS60</strain>
    </source>
</reference>
<dbReference type="SUPFAM" id="SSF56059">
    <property type="entry name" value="Glutathione synthetase ATP-binding domain-like"/>
    <property type="match status" value="1"/>
</dbReference>
<dbReference type="OrthoDB" id="3373978at2"/>
<gene>
    <name evidence="1" type="ORF">EER27_15650</name>
</gene>
<organism evidence="1 2">
    <name type="scientific">Montanilutibacter psychrotolerans</name>
    <dbReference type="NCBI Taxonomy" id="1327343"/>
    <lineage>
        <taxon>Bacteria</taxon>
        <taxon>Pseudomonadati</taxon>
        <taxon>Pseudomonadota</taxon>
        <taxon>Gammaproteobacteria</taxon>
        <taxon>Lysobacterales</taxon>
        <taxon>Lysobacteraceae</taxon>
        <taxon>Montanilutibacter</taxon>
    </lineage>
</organism>
<name>A0A3M8ST79_9GAMM</name>
<dbReference type="PANTHER" id="PTHR39217:SF1">
    <property type="entry name" value="GLUTATHIONE SYNTHETASE"/>
    <property type="match status" value="1"/>
</dbReference>
<comment type="caution">
    <text evidence="1">The sequence shown here is derived from an EMBL/GenBank/DDBJ whole genome shotgun (WGS) entry which is preliminary data.</text>
</comment>
<keyword evidence="2" id="KW-1185">Reference proteome</keyword>
<dbReference type="Proteomes" id="UP000267049">
    <property type="component" value="Unassembled WGS sequence"/>
</dbReference>
<accession>A0A3M8ST79</accession>
<protein>
    <submittedName>
        <fullName evidence="1">Transporter</fullName>
    </submittedName>
</protein>
<evidence type="ECO:0000313" key="1">
    <source>
        <dbReference type="EMBL" id="RNF82080.1"/>
    </source>
</evidence>
<dbReference type="RefSeq" id="WP_123089078.1">
    <property type="nucleotide sequence ID" value="NZ_RIBS01000010.1"/>
</dbReference>
<dbReference type="PANTHER" id="PTHR39217">
    <property type="match status" value="1"/>
</dbReference>
<dbReference type="EMBL" id="RIBS01000010">
    <property type="protein sequence ID" value="RNF82080.1"/>
    <property type="molecule type" value="Genomic_DNA"/>
</dbReference>
<sequence length="305" mass="33213">MTDIAILTPDPTDTSFEALWHGVLDRLRAALATAGVTATPTPWTDHVDNGDALARYPLVLPLLVWGYHYDHARWLQACRTWEAAGLRLANPASVLGWNSDKRYLARLADRGVAIPSTVWTDDVTPQQLEEAFASTGAEQLIVKPAVSGGAWKTQRLRRGDVLNEAPHGTAMIQAYLPTIETEGETSLLYFGGRLSHVVNKRPESGEFRVQTQFGGVNTLLETPPAGALALAEQTLAAIETPVLYARIDVVPDVDGRWLLMEAELIEPDFFLNADPQAGARFGRAVRELLDATTDSPHIAMAAEAV</sequence>
<evidence type="ECO:0000313" key="2">
    <source>
        <dbReference type="Proteomes" id="UP000267049"/>
    </source>
</evidence>
<dbReference type="AlphaFoldDB" id="A0A3M8ST79"/>